<sequence>MNLTWSLLLPLALVTRLVASPDSQWASQSNDEPHHVEKYASESTTLESASYPQSFSPHTASPPSVLTYSDGAESQPTQSSEASTLTSAHSSNQESTAVPVPPNQSAFSSEIISSVISVHDSSEQTSTGTDKSIDNRPSISAPTNTNDSPASSGDTQDPATLSAPASARSMTTLSTDHTDTSTASLTTRVTENPEHSLTSQDIVASQSFNGTSSTEADSELLLSGTSTTIESVSSLTSTITSNSVISVTVLLTTFRTVVSLSNGTALAPLTTTTFESPDSMIDSSATLMSSQNTLSSTWPFAGSPVTCDFGLSPSCTYPSSSIPSTAASTSWCLCPYCYLAMPLCDSGPKPSDNDCPPGWLCTISNVSQTTKSVELEVPNGVAWITTELDTWSQVWATITQTNNTKETTSVEWTASISTSTKSDNDGGITLYPFRVWDCVGPLCGDHGRDWFGFVKDCFLSLFCDTHSGGGGSSGNGGWSPPPFPMPPPIAPPPFAAETAATIVKPTPEENKTQSETTSSPHSSTASFSSSLSSSCSETETGTSCDIACSTLTESSTSFESCSTTCSSFTRCSATNTATTSTFGEACTLTPWWKDANLSTQLVSLLTTFPDFDSNDTFAESSVSMGACSDAACVLSQGFTSETLTLSPLTANPQTTSEHTETISSSISVASSAPVTSHIPSPAPTTTSTQVPSTTSTKRLTLSTSTRDGKPMTITSSSRSFSEVQFWTCDGWSVSGSSSCTESFHPASTGITVPPLVELRSACGQYSAPISLTEPAKANQHDCATPVKAAATSTVAHNWDAGLAFQPFRDPKALIAEFCNMLETFELVIVPREPGQDKESQGECHNFYVEPTAEALALYNYRVTVGVMFDYNGCKGPDDKHKEGIDFSKYGSKKCRDNFKDLLVDKCKFSDQFVKDGTNMGPNKWIGGMAWKDCMRWTVIAPDEKFAAPDTLPGLKVPE</sequence>
<dbReference type="GeneID" id="27320465"/>
<feature type="compositionally biased region" description="Low complexity" evidence="1">
    <location>
        <begin position="513"/>
        <end position="534"/>
    </location>
</feature>
<reference evidence="3 4" key="1">
    <citation type="submission" date="2015-01" db="EMBL/GenBank/DDBJ databases">
        <title>The Genome Sequence of Exophiala mesophila CBS40295.</title>
        <authorList>
            <consortium name="The Broad Institute Genomics Platform"/>
            <person name="Cuomo C."/>
            <person name="de Hoog S."/>
            <person name="Gorbushina A."/>
            <person name="Stielow B."/>
            <person name="Teixiera M."/>
            <person name="Abouelleil A."/>
            <person name="Chapman S.B."/>
            <person name="Priest M."/>
            <person name="Young S.K."/>
            <person name="Wortman J."/>
            <person name="Nusbaum C."/>
            <person name="Birren B."/>
        </authorList>
    </citation>
    <scope>NUCLEOTIDE SEQUENCE [LARGE SCALE GENOMIC DNA]</scope>
    <source>
        <strain evidence="3 4">CBS 40295</strain>
    </source>
</reference>
<evidence type="ECO:0000256" key="2">
    <source>
        <dbReference type="SAM" id="SignalP"/>
    </source>
</evidence>
<feature type="region of interest" description="Disordered" evidence="1">
    <location>
        <begin position="118"/>
        <end position="201"/>
    </location>
</feature>
<keyword evidence="2" id="KW-0732">Signal</keyword>
<dbReference type="AlphaFoldDB" id="A0A0D1ZLT3"/>
<evidence type="ECO:0000313" key="4">
    <source>
        <dbReference type="Proteomes" id="UP000054302"/>
    </source>
</evidence>
<feature type="compositionally biased region" description="Pro residues" evidence="1">
    <location>
        <begin position="479"/>
        <end position="494"/>
    </location>
</feature>
<feature type="chain" id="PRO_5002237863" evidence="2">
    <location>
        <begin position="20"/>
        <end position="958"/>
    </location>
</feature>
<feature type="compositionally biased region" description="Polar residues" evidence="1">
    <location>
        <begin position="124"/>
        <end position="159"/>
    </location>
</feature>
<gene>
    <name evidence="3" type="ORF">PV10_02620</name>
</gene>
<keyword evidence="4" id="KW-1185">Reference proteome</keyword>
<feature type="region of interest" description="Disordered" evidence="1">
    <location>
        <begin position="470"/>
        <end position="494"/>
    </location>
</feature>
<dbReference type="EMBL" id="KN847521">
    <property type="protein sequence ID" value="KIV94899.1"/>
    <property type="molecule type" value="Genomic_DNA"/>
</dbReference>
<dbReference type="OMA" id="DCMRWTV"/>
<feature type="compositionally biased region" description="Polar residues" evidence="1">
    <location>
        <begin position="41"/>
        <end position="96"/>
    </location>
</feature>
<feature type="region of interest" description="Disordered" evidence="1">
    <location>
        <begin position="672"/>
        <end position="715"/>
    </location>
</feature>
<protein>
    <submittedName>
        <fullName evidence="3">Uncharacterized protein</fullName>
    </submittedName>
</protein>
<dbReference type="OrthoDB" id="4121332at2759"/>
<dbReference type="RefSeq" id="XP_016226473.1">
    <property type="nucleotide sequence ID" value="XM_016366955.1"/>
</dbReference>
<feature type="region of interest" description="Disordered" evidence="1">
    <location>
        <begin position="507"/>
        <end position="534"/>
    </location>
</feature>
<feature type="compositionally biased region" description="Low complexity" evidence="1">
    <location>
        <begin position="672"/>
        <end position="705"/>
    </location>
</feature>
<proteinExistence type="predicted"/>
<name>A0A0D1ZLT3_EXOME</name>
<evidence type="ECO:0000313" key="3">
    <source>
        <dbReference type="EMBL" id="KIV94899.1"/>
    </source>
</evidence>
<dbReference type="HOGENOM" id="CLU_308166_0_0_1"/>
<feature type="region of interest" description="Disordered" evidence="1">
    <location>
        <begin position="24"/>
        <end position="104"/>
    </location>
</feature>
<feature type="signal peptide" evidence="2">
    <location>
        <begin position="1"/>
        <end position="19"/>
    </location>
</feature>
<feature type="compositionally biased region" description="Basic and acidic residues" evidence="1">
    <location>
        <begin position="31"/>
        <end position="40"/>
    </location>
</feature>
<feature type="compositionally biased region" description="Low complexity" evidence="1">
    <location>
        <begin position="169"/>
        <end position="187"/>
    </location>
</feature>
<dbReference type="Proteomes" id="UP000054302">
    <property type="component" value="Unassembled WGS sequence"/>
</dbReference>
<evidence type="ECO:0000256" key="1">
    <source>
        <dbReference type="SAM" id="MobiDB-lite"/>
    </source>
</evidence>
<organism evidence="3 4">
    <name type="scientific">Exophiala mesophila</name>
    <name type="common">Black yeast-like fungus</name>
    <dbReference type="NCBI Taxonomy" id="212818"/>
    <lineage>
        <taxon>Eukaryota</taxon>
        <taxon>Fungi</taxon>
        <taxon>Dikarya</taxon>
        <taxon>Ascomycota</taxon>
        <taxon>Pezizomycotina</taxon>
        <taxon>Eurotiomycetes</taxon>
        <taxon>Chaetothyriomycetidae</taxon>
        <taxon>Chaetothyriales</taxon>
        <taxon>Herpotrichiellaceae</taxon>
        <taxon>Exophiala</taxon>
    </lineage>
</organism>
<accession>A0A0D1ZLT3</accession>
<dbReference type="VEuPathDB" id="FungiDB:PV10_02620"/>